<organism evidence="3 4">
    <name type="scientific">Mya arenaria</name>
    <name type="common">Soft-shell clam</name>
    <dbReference type="NCBI Taxonomy" id="6604"/>
    <lineage>
        <taxon>Eukaryota</taxon>
        <taxon>Metazoa</taxon>
        <taxon>Spiralia</taxon>
        <taxon>Lophotrochozoa</taxon>
        <taxon>Mollusca</taxon>
        <taxon>Bivalvia</taxon>
        <taxon>Autobranchia</taxon>
        <taxon>Heteroconchia</taxon>
        <taxon>Euheterodonta</taxon>
        <taxon>Imparidentia</taxon>
        <taxon>Neoheterodontei</taxon>
        <taxon>Myida</taxon>
        <taxon>Myoidea</taxon>
        <taxon>Myidae</taxon>
        <taxon>Mya</taxon>
    </lineage>
</organism>
<accession>A0ABY7E4L4</accession>
<evidence type="ECO:0000256" key="2">
    <source>
        <dbReference type="SAM" id="Phobius"/>
    </source>
</evidence>
<protein>
    <submittedName>
        <fullName evidence="3">Uncharacterized protein</fullName>
    </submittedName>
</protein>
<reference evidence="3" key="1">
    <citation type="submission" date="2022-11" db="EMBL/GenBank/DDBJ databases">
        <title>Centuries of genome instability and evolution in soft-shell clam transmissible cancer (bioRxiv).</title>
        <authorList>
            <person name="Hart S.F.M."/>
            <person name="Yonemitsu M.A."/>
            <person name="Giersch R.M."/>
            <person name="Beal B.F."/>
            <person name="Arriagada G."/>
            <person name="Davis B.W."/>
            <person name="Ostrander E.A."/>
            <person name="Goff S.P."/>
            <person name="Metzger M.J."/>
        </authorList>
    </citation>
    <scope>NUCLEOTIDE SEQUENCE</scope>
    <source>
        <strain evidence="3">MELC-2E11</strain>
        <tissue evidence="3">Siphon/mantle</tissue>
    </source>
</reference>
<evidence type="ECO:0000313" key="4">
    <source>
        <dbReference type="Proteomes" id="UP001164746"/>
    </source>
</evidence>
<keyword evidence="2" id="KW-0472">Membrane</keyword>
<keyword evidence="2" id="KW-1133">Transmembrane helix</keyword>
<keyword evidence="2" id="KW-0812">Transmembrane</keyword>
<feature type="transmembrane region" description="Helical" evidence="2">
    <location>
        <begin position="94"/>
        <end position="119"/>
    </location>
</feature>
<gene>
    <name evidence="3" type="ORF">MAR_020326</name>
</gene>
<sequence>MSKPPSKFVDDQHFCVLTQFALASTAVVLSALSVNVPHDGSSDIPYFICGFILAALHALMIILRIVVLTSLSRKGEPTKKKILDTFLEVRCVDLLWKVFCILGFAWGITGVVLCALGGVSCDKEKNKEGEEFSGANATSSCYYDIYKEKGGQYKGLAIGLLVVHVFSSVWFFFSFFTYSHYAKELVDPKPQPQPKPAANANPAPKPKQPAGSDSTKKAELEQLSAKKADLEQLEKRLNDREQAIQQRELGLNERENALWTVHLNNIQGGPPPPPSYEQLAMVEESTTASRSIVEQEKRNTN</sequence>
<feature type="transmembrane region" description="Helical" evidence="2">
    <location>
        <begin position="156"/>
        <end position="176"/>
    </location>
</feature>
<feature type="transmembrane region" description="Helical" evidence="2">
    <location>
        <begin position="44"/>
        <end position="73"/>
    </location>
</feature>
<feature type="region of interest" description="Disordered" evidence="1">
    <location>
        <begin position="187"/>
        <end position="218"/>
    </location>
</feature>
<dbReference type="Proteomes" id="UP001164746">
    <property type="component" value="Chromosome 5"/>
</dbReference>
<evidence type="ECO:0000313" key="3">
    <source>
        <dbReference type="EMBL" id="WAR04957.1"/>
    </source>
</evidence>
<dbReference type="EMBL" id="CP111016">
    <property type="protein sequence ID" value="WAR04957.1"/>
    <property type="molecule type" value="Genomic_DNA"/>
</dbReference>
<evidence type="ECO:0000256" key="1">
    <source>
        <dbReference type="SAM" id="MobiDB-lite"/>
    </source>
</evidence>
<proteinExistence type="predicted"/>
<keyword evidence="4" id="KW-1185">Reference proteome</keyword>
<feature type="transmembrane region" description="Helical" evidence="2">
    <location>
        <begin position="12"/>
        <end position="32"/>
    </location>
</feature>
<name>A0ABY7E4L4_MYAAR</name>